<keyword evidence="3" id="KW-0472">Membrane</keyword>
<dbReference type="PROSITE" id="PS50005">
    <property type="entry name" value="TPR"/>
    <property type="match status" value="1"/>
</dbReference>
<dbReference type="PANTHER" id="PTHR22550">
    <property type="entry name" value="SPORE GERMINATION PROTEIN"/>
    <property type="match status" value="1"/>
</dbReference>
<keyword evidence="3" id="KW-1133">Transmembrane helix</keyword>
<dbReference type="PROSITE" id="PS50293">
    <property type="entry name" value="TPR_REGION"/>
    <property type="match status" value="1"/>
</dbReference>
<keyword evidence="3" id="KW-0812">Transmembrane</keyword>
<protein>
    <submittedName>
        <fullName evidence="5">Ca-activated chloride channel family protein</fullName>
    </submittedName>
</protein>
<dbReference type="OrthoDB" id="9807628at2"/>
<dbReference type="SUPFAM" id="SSF53300">
    <property type="entry name" value="vWA-like"/>
    <property type="match status" value="1"/>
</dbReference>
<dbReference type="RefSeq" id="WP_074926577.1">
    <property type="nucleotide sequence ID" value="NZ_FOWR01000010.1"/>
</dbReference>
<dbReference type="SMART" id="SM00028">
    <property type="entry name" value="TPR"/>
    <property type="match status" value="1"/>
</dbReference>
<dbReference type="Pfam" id="PF13519">
    <property type="entry name" value="VWA_2"/>
    <property type="match status" value="1"/>
</dbReference>
<accession>A0A1I5NQU2</accession>
<reference evidence="5 6" key="1">
    <citation type="submission" date="2016-10" db="EMBL/GenBank/DDBJ databases">
        <authorList>
            <person name="de Groot N.N."/>
        </authorList>
    </citation>
    <scope>NUCLEOTIDE SEQUENCE [LARGE SCALE GENOMIC DNA]</scope>
    <source>
        <strain evidence="5 6">DSM 15893</strain>
    </source>
</reference>
<evidence type="ECO:0000256" key="1">
    <source>
        <dbReference type="PROSITE-ProRule" id="PRU00339"/>
    </source>
</evidence>
<feature type="compositionally biased region" description="Low complexity" evidence="2">
    <location>
        <begin position="578"/>
        <end position="588"/>
    </location>
</feature>
<dbReference type="InterPro" id="IPR011990">
    <property type="entry name" value="TPR-like_helical_dom_sf"/>
</dbReference>
<dbReference type="GeneID" id="35871727"/>
<dbReference type="AlphaFoldDB" id="A0A1I5NQU2"/>
<dbReference type="InterPro" id="IPR036465">
    <property type="entry name" value="vWFA_dom_sf"/>
</dbReference>
<evidence type="ECO:0000259" key="4">
    <source>
        <dbReference type="Pfam" id="PF13519"/>
    </source>
</evidence>
<dbReference type="InterPro" id="IPR050768">
    <property type="entry name" value="UPF0353/GerABKA_families"/>
</dbReference>
<dbReference type="PANTHER" id="PTHR22550:SF14">
    <property type="entry name" value="VWFA DOMAIN-CONTAINING PROTEIN"/>
    <property type="match status" value="1"/>
</dbReference>
<proteinExistence type="predicted"/>
<feature type="transmembrane region" description="Helical" evidence="3">
    <location>
        <begin position="55"/>
        <end position="73"/>
    </location>
</feature>
<dbReference type="EMBL" id="FOWR01000010">
    <property type="protein sequence ID" value="SFP24037.1"/>
    <property type="molecule type" value="Genomic_DNA"/>
</dbReference>
<dbReference type="Gene3D" id="1.25.40.10">
    <property type="entry name" value="Tetratricopeptide repeat domain"/>
    <property type="match status" value="1"/>
</dbReference>
<evidence type="ECO:0000313" key="5">
    <source>
        <dbReference type="EMBL" id="SFP24037.1"/>
    </source>
</evidence>
<name>A0A1I5NQU2_9GAMM</name>
<feature type="repeat" description="TPR" evidence="1">
    <location>
        <begin position="395"/>
        <end position="428"/>
    </location>
</feature>
<evidence type="ECO:0000256" key="2">
    <source>
        <dbReference type="SAM" id="MobiDB-lite"/>
    </source>
</evidence>
<feature type="compositionally biased region" description="Low complexity" evidence="2">
    <location>
        <begin position="443"/>
        <end position="569"/>
    </location>
</feature>
<feature type="transmembrane region" description="Helical" evidence="3">
    <location>
        <begin position="304"/>
        <end position="333"/>
    </location>
</feature>
<organism evidence="5 6">
    <name type="scientific">Enterovibrio norvegicus DSM 15893</name>
    <dbReference type="NCBI Taxonomy" id="1121869"/>
    <lineage>
        <taxon>Bacteria</taxon>
        <taxon>Pseudomonadati</taxon>
        <taxon>Pseudomonadota</taxon>
        <taxon>Gammaproteobacteria</taxon>
        <taxon>Vibrionales</taxon>
        <taxon>Vibrionaceae</taxon>
        <taxon>Enterovibrio</taxon>
    </lineage>
</organism>
<keyword evidence="1" id="KW-0802">TPR repeat</keyword>
<dbReference type="InterPro" id="IPR019734">
    <property type="entry name" value="TPR_rpt"/>
</dbReference>
<dbReference type="Gene3D" id="3.40.50.410">
    <property type="entry name" value="von Willebrand factor, type A domain"/>
    <property type="match status" value="1"/>
</dbReference>
<evidence type="ECO:0000256" key="3">
    <source>
        <dbReference type="SAM" id="Phobius"/>
    </source>
</evidence>
<sequence length="636" mass="68545">MADFTFMYPQWLFAALPLALLLPWVKGKAQTSGLIAPHLSKLLSGNRADTGKQKHWPLVVLAIAWLLSVLALAGPSWQKNEMPAVNLAGARVLIMDMSRSMYATDVSPNRLTQARFKALDMLPGWKEGSTGLVAYAADGYIISPLTDDASTLKTLLPELSPEIMPIPGSNAAAGVVQAMELLSQAGYADGDIVLITDGMAERESKATLEVLDGSQYRVSVLAIGTQQGAPIQLPDGSLIEQNGTPVVAKVTLDTLSPITKATGGILQMWQPTNRDVDNIVAFTEKPRDGAAQGKSKSVEERLNAGFWLIIPVLLLALLGFRRGLVLALMFVMVPIHPVSAAVFQTDDQHAYAQFESGDFEQAANGFSSQEWKGIAQYKNGDYQGAIDTLSALDDPTSRYNLGNAYAQAGELEKAQETFESVLKNAPDNADAKKNLDVVKQALEQKQQQQKNQDSSGQQSDQSQSEQSQSDQQQGDQQQGDESQSSQDQSGGQNQEGSDQQGQQNQDQQQGQNSDQQGQSDQQQNDAQSDEQSGQSSDGEQEQEQNAQRQAESESQQGEEQAQGAQASEPQEGEEGAEADAQGESAEAGDNQDGLSASHPVLKKLEQASNDTAGLIRAQMLLQARQKDMPAPTENSW</sequence>
<gene>
    <name evidence="5" type="ORF">SAMN03084138_01696</name>
</gene>
<evidence type="ECO:0000313" key="6">
    <source>
        <dbReference type="Proteomes" id="UP000182692"/>
    </source>
</evidence>
<dbReference type="InterPro" id="IPR002035">
    <property type="entry name" value="VWF_A"/>
</dbReference>
<feature type="region of interest" description="Disordered" evidence="2">
    <location>
        <begin position="443"/>
        <end position="607"/>
    </location>
</feature>
<feature type="domain" description="VWFA" evidence="4">
    <location>
        <begin position="92"/>
        <end position="198"/>
    </location>
</feature>
<dbReference type="SUPFAM" id="SSF48452">
    <property type="entry name" value="TPR-like"/>
    <property type="match status" value="1"/>
</dbReference>
<dbReference type="Proteomes" id="UP000182692">
    <property type="component" value="Unassembled WGS sequence"/>
</dbReference>
<dbReference type="STRING" id="1121869.SAMN03084138_01696"/>
<dbReference type="Pfam" id="PF14559">
    <property type="entry name" value="TPR_19"/>
    <property type="match status" value="1"/>
</dbReference>